<keyword evidence="1" id="KW-0472">Membrane</keyword>
<keyword evidence="3" id="KW-1185">Reference proteome</keyword>
<dbReference type="OrthoDB" id="276565at2759"/>
<comment type="caution">
    <text evidence="2">The sequence shown here is derived from an EMBL/GenBank/DDBJ whole genome shotgun (WGS) entry which is preliminary data.</text>
</comment>
<feature type="transmembrane region" description="Helical" evidence="1">
    <location>
        <begin position="102"/>
        <end position="122"/>
    </location>
</feature>
<proteinExistence type="predicted"/>
<evidence type="ECO:0008006" key="4">
    <source>
        <dbReference type="Google" id="ProtNLM"/>
    </source>
</evidence>
<reference evidence="2 3" key="1">
    <citation type="journal article" date="2013" name="PLoS ONE">
        <title>Predicting the Proteins of Angomonas deanei, Strigomonas culicis and Their Respective Endosymbionts Reveals New Aspects of the Trypanosomatidae Family.</title>
        <authorList>
            <person name="Motta M.C."/>
            <person name="Martins A.C."/>
            <person name="de Souza S.S."/>
            <person name="Catta-Preta C.M."/>
            <person name="Silva R."/>
            <person name="Klein C.C."/>
            <person name="de Almeida L.G."/>
            <person name="de Lima Cunha O."/>
            <person name="Ciapina L.P."/>
            <person name="Brocchi M."/>
            <person name="Colabardini A.C."/>
            <person name="de Araujo Lima B."/>
            <person name="Machado C.R."/>
            <person name="de Almeida Soares C.M."/>
            <person name="Probst C.M."/>
            <person name="de Menezes C.B."/>
            <person name="Thompson C.E."/>
            <person name="Bartholomeu D.C."/>
            <person name="Gradia D.F."/>
            <person name="Pavoni D.P."/>
            <person name="Grisard E.C."/>
            <person name="Fantinatti-Garboggini F."/>
            <person name="Marchini F.K."/>
            <person name="Rodrigues-Luiz G.F."/>
            <person name="Wagner G."/>
            <person name="Goldman G.H."/>
            <person name="Fietto J.L."/>
            <person name="Elias M.C."/>
            <person name="Goldman M.H."/>
            <person name="Sagot M.F."/>
            <person name="Pereira M."/>
            <person name="Stoco P.H."/>
            <person name="de Mendonca-Neto R.P."/>
            <person name="Teixeira S.M."/>
            <person name="Maciel T.E."/>
            <person name="de Oliveira Mendes T.A."/>
            <person name="Urmenyi T.P."/>
            <person name="de Souza W."/>
            <person name="Schenkman S."/>
            <person name="de Vasconcelos A.T."/>
        </authorList>
    </citation>
    <scope>NUCLEOTIDE SEQUENCE [LARGE SCALE GENOMIC DNA]</scope>
</reference>
<evidence type="ECO:0000313" key="2">
    <source>
        <dbReference type="EMBL" id="EPY30466.1"/>
    </source>
</evidence>
<evidence type="ECO:0000256" key="1">
    <source>
        <dbReference type="SAM" id="Phobius"/>
    </source>
</evidence>
<gene>
    <name evidence="2" type="ORF">STCU_04052</name>
</gene>
<organism evidence="2 3">
    <name type="scientific">Strigomonas culicis</name>
    <dbReference type="NCBI Taxonomy" id="28005"/>
    <lineage>
        <taxon>Eukaryota</taxon>
        <taxon>Discoba</taxon>
        <taxon>Euglenozoa</taxon>
        <taxon>Kinetoplastea</taxon>
        <taxon>Metakinetoplastina</taxon>
        <taxon>Trypanosomatida</taxon>
        <taxon>Trypanosomatidae</taxon>
        <taxon>Strigomonadinae</taxon>
        <taxon>Strigomonas</taxon>
    </lineage>
</organism>
<sequence>MVAYASFSYTSLMIIVKKKEILTEEQKMFTSNNSGSKGTSAFSLSLGPNMSGGAGGGKKEKPLTAAEKYERSVAMAHVFEEDSQHHIEKEMEKYNAVAQSTYWFYGYGVSCMLGTLAGSLALGNRIPLMRSYAGWIAMAGGYFGGKACVGTHTSYLLTGVVQQIDKEIVEAQRLDEVNEHSIPDFTRRADALRNMKYELIPSLPEAVEARSAKQDLTLDDRVDQLVDAYTKRKEALAKK</sequence>
<accession>S9VTI6</accession>
<evidence type="ECO:0000313" key="3">
    <source>
        <dbReference type="Proteomes" id="UP000015354"/>
    </source>
</evidence>
<dbReference type="Proteomes" id="UP000015354">
    <property type="component" value="Unassembled WGS sequence"/>
</dbReference>
<dbReference type="EMBL" id="ATMH01004052">
    <property type="protein sequence ID" value="EPY30466.1"/>
    <property type="molecule type" value="Genomic_DNA"/>
</dbReference>
<keyword evidence="1" id="KW-1133">Transmembrane helix</keyword>
<dbReference type="AlphaFoldDB" id="S9VTI6"/>
<name>S9VTI6_9TRYP</name>
<keyword evidence="1" id="KW-0812">Transmembrane</keyword>
<protein>
    <recommendedName>
        <fullName evidence="4">Transmembrane protein</fullName>
    </recommendedName>
</protein>